<feature type="compositionally biased region" description="Polar residues" evidence="3">
    <location>
        <begin position="38"/>
        <end position="53"/>
    </location>
</feature>
<keyword evidence="1" id="KW-0677">Repeat</keyword>
<feature type="compositionally biased region" description="Polar residues" evidence="3">
    <location>
        <begin position="95"/>
        <end position="106"/>
    </location>
</feature>
<keyword evidence="5" id="KW-1185">Reference proteome</keyword>
<keyword evidence="2" id="KW-0175">Coiled coil</keyword>
<evidence type="ECO:0000313" key="5">
    <source>
        <dbReference type="Proteomes" id="UP001217089"/>
    </source>
</evidence>
<dbReference type="InterPro" id="IPR052201">
    <property type="entry name" value="LRR-containing_regulator"/>
</dbReference>
<feature type="region of interest" description="Disordered" evidence="3">
    <location>
        <begin position="1"/>
        <end position="201"/>
    </location>
</feature>
<reference evidence="4 5" key="1">
    <citation type="submission" date="2022-12" db="EMBL/GenBank/DDBJ databases">
        <title>Chromosome-level genome of Tegillarca granosa.</title>
        <authorList>
            <person name="Kim J."/>
        </authorList>
    </citation>
    <scope>NUCLEOTIDE SEQUENCE [LARGE SCALE GENOMIC DNA]</scope>
    <source>
        <strain evidence="4">Teg-2019</strain>
        <tissue evidence="4">Adductor muscle</tissue>
    </source>
</reference>
<feature type="compositionally biased region" description="Basic and acidic residues" evidence="3">
    <location>
        <begin position="19"/>
        <end position="37"/>
    </location>
</feature>
<feature type="compositionally biased region" description="Basic and acidic residues" evidence="3">
    <location>
        <begin position="69"/>
        <end position="94"/>
    </location>
</feature>
<feature type="coiled-coil region" evidence="2">
    <location>
        <begin position="650"/>
        <end position="684"/>
    </location>
</feature>
<dbReference type="InterPro" id="IPR001611">
    <property type="entry name" value="Leu-rich_rpt"/>
</dbReference>
<dbReference type="InterPro" id="IPR032675">
    <property type="entry name" value="LRR_dom_sf"/>
</dbReference>
<protein>
    <submittedName>
        <fullName evidence="4">Uncharacterized protein</fullName>
    </submittedName>
</protein>
<dbReference type="SUPFAM" id="SSF52047">
    <property type="entry name" value="RNI-like"/>
    <property type="match status" value="1"/>
</dbReference>
<evidence type="ECO:0000256" key="3">
    <source>
        <dbReference type="SAM" id="MobiDB-lite"/>
    </source>
</evidence>
<proteinExistence type="predicted"/>
<feature type="compositionally biased region" description="Polar residues" evidence="3">
    <location>
        <begin position="113"/>
        <end position="129"/>
    </location>
</feature>
<feature type="compositionally biased region" description="Basic and acidic residues" evidence="3">
    <location>
        <begin position="1"/>
        <end position="11"/>
    </location>
</feature>
<feature type="non-terminal residue" evidence="4">
    <location>
        <position position="710"/>
    </location>
</feature>
<dbReference type="Gene3D" id="3.80.10.10">
    <property type="entry name" value="Ribonuclease Inhibitor"/>
    <property type="match status" value="1"/>
</dbReference>
<organism evidence="4 5">
    <name type="scientific">Tegillarca granosa</name>
    <name type="common">Malaysian cockle</name>
    <name type="synonym">Anadara granosa</name>
    <dbReference type="NCBI Taxonomy" id="220873"/>
    <lineage>
        <taxon>Eukaryota</taxon>
        <taxon>Metazoa</taxon>
        <taxon>Spiralia</taxon>
        <taxon>Lophotrochozoa</taxon>
        <taxon>Mollusca</taxon>
        <taxon>Bivalvia</taxon>
        <taxon>Autobranchia</taxon>
        <taxon>Pteriomorphia</taxon>
        <taxon>Arcoida</taxon>
        <taxon>Arcoidea</taxon>
        <taxon>Arcidae</taxon>
        <taxon>Tegillarca</taxon>
    </lineage>
</organism>
<dbReference type="SMART" id="SM00368">
    <property type="entry name" value="LRR_RI"/>
    <property type="match status" value="4"/>
</dbReference>
<dbReference type="PANTHER" id="PTHR24111:SF0">
    <property type="entry name" value="LEUCINE-RICH REPEAT-CONTAINING PROTEIN"/>
    <property type="match status" value="1"/>
</dbReference>
<gene>
    <name evidence="4" type="ORF">KUTeg_000439</name>
</gene>
<comment type="caution">
    <text evidence="4">The sequence shown here is derived from an EMBL/GenBank/DDBJ whole genome shotgun (WGS) entry which is preliminary data.</text>
</comment>
<evidence type="ECO:0000313" key="4">
    <source>
        <dbReference type="EMBL" id="KAJ8321968.1"/>
    </source>
</evidence>
<feature type="compositionally biased region" description="Basic and acidic residues" evidence="3">
    <location>
        <begin position="130"/>
        <end position="188"/>
    </location>
</feature>
<dbReference type="Pfam" id="PF13516">
    <property type="entry name" value="LRR_6"/>
    <property type="match status" value="3"/>
</dbReference>
<sequence>MGSGGSKEKNKQTSTTASSKEDKNTRETETESKENQNKNDQPNQLTQTNTQSKSDTDKAVAPTSTTISKAKETSKAQEKETMKTDNEKDSKEVQKSQNENTNSNVGKNKDDQNSSTKASQKDTQSNVKINQDKQKEENKNSDEKKEENIKLDNKTDGKNDTEGKIEENKHLDGKKEENKNSDGKKEELVVEEEEFTPLESEDQKKFDDAVNSTCLLVKPDSIIKRVTKNITKLQLPRALPYTFSLCNLLTKMSNLQELDLANNNIGPQGFRRMPWENEYLDVSSNYFGKDYFSRCVGPALKTNTSLKTLRAESIGTTDVRLLMDGLQDNTSLTEIDLSRNSVSDSSILGKGFAECLKKENCGLVTLNLFNCEMGSSGILSFLEGLKLNTTLQELNLGGNEFNAARQFKGSDNPSTIRKLSYGLNKADGLPEKLLSLEVPFLNYLNIRKSSCKMSEVIQLSQLYTLDSHTLTTLILDGFKLSSTNTLEKLMGKEGLLSLVTVIGGKYPLRTLYLSDQKKCQDEQDMVQIFEKLATSLGFTIKRQGESIQPGCSDIPVIPEGLVITIKGLGGNTGSDVCIWSSEEWKKIIGADRPTTDTPSWLQDPVTRKINGVGWGLLMDQESVEKAVEFFRSGEAKVFGQAFMVSKVKVKVDDEANAQSEENARKELEDRLARMQKEEKAHRLLIQRRAEEQWKRHAYRLAHPAYADGRI</sequence>
<evidence type="ECO:0000256" key="1">
    <source>
        <dbReference type="ARBA" id="ARBA00022737"/>
    </source>
</evidence>
<name>A0ABQ9FXJ0_TEGGR</name>
<dbReference type="Proteomes" id="UP001217089">
    <property type="component" value="Unassembled WGS sequence"/>
</dbReference>
<dbReference type="EMBL" id="JARBDR010000018">
    <property type="protein sequence ID" value="KAJ8321968.1"/>
    <property type="molecule type" value="Genomic_DNA"/>
</dbReference>
<feature type="compositionally biased region" description="Acidic residues" evidence="3">
    <location>
        <begin position="189"/>
        <end position="200"/>
    </location>
</feature>
<accession>A0ABQ9FXJ0</accession>
<evidence type="ECO:0000256" key="2">
    <source>
        <dbReference type="SAM" id="Coils"/>
    </source>
</evidence>
<dbReference type="PANTHER" id="PTHR24111">
    <property type="entry name" value="LEUCINE-RICH REPEAT-CONTAINING PROTEIN 34"/>
    <property type="match status" value="1"/>
</dbReference>